<dbReference type="Pfam" id="PF13924">
    <property type="entry name" value="Lipocalin_5"/>
    <property type="match status" value="1"/>
</dbReference>
<protein>
    <recommendedName>
        <fullName evidence="2">Lipocalin-like domain-containing protein</fullName>
    </recommendedName>
</protein>
<accession>A0ABX0JNP8</accession>
<reference evidence="3 4" key="1">
    <citation type="journal article" date="2020" name="Int. J. Syst. Evol. Microbiol.">
        <title>Novel acetic acid bacteria from cider fermentations: Acetobacter conturbans sp. nov. and Acetobacter fallax sp. nov.</title>
        <authorList>
            <person name="Sombolestani A.S."/>
            <person name="Cleenwerck I."/>
            <person name="Cnockaert M."/>
            <person name="Borremans W."/>
            <person name="Wieme A.D."/>
            <person name="De Vuyst L."/>
            <person name="Vandamme P."/>
        </authorList>
    </citation>
    <scope>NUCLEOTIDE SEQUENCE [LARGE SCALE GENOMIC DNA]</scope>
    <source>
        <strain evidence="3 4">LMG 30640</strain>
    </source>
</reference>
<gene>
    <name evidence="3" type="ORF">GOB93_01200</name>
</gene>
<sequence>MSEEARGGVGEAPAGEESRAGEGQAEGLRDEALKAALTGTWELVSYQVELKETGEFIDAMGDSPRGRVIFTPDNWVAFNLEGTGRQPAATESDRAALMKRLVAYIGRYRIEGNQWITSVETAWAPEWVGSEQRRTVTTDGEYANVLTPWRHMPNWGDGKLSRSIIRFRRAR</sequence>
<proteinExistence type="predicted"/>
<dbReference type="InterPro" id="IPR024311">
    <property type="entry name" value="Lipocalin-like"/>
</dbReference>
<evidence type="ECO:0000256" key="1">
    <source>
        <dbReference type="SAM" id="MobiDB-lite"/>
    </source>
</evidence>
<evidence type="ECO:0000313" key="4">
    <source>
        <dbReference type="Proteomes" id="UP000635278"/>
    </source>
</evidence>
<organism evidence="3 4">
    <name type="scientific">Acetobacter musti</name>
    <dbReference type="NCBI Taxonomy" id="864732"/>
    <lineage>
        <taxon>Bacteria</taxon>
        <taxon>Pseudomonadati</taxon>
        <taxon>Pseudomonadota</taxon>
        <taxon>Alphaproteobacteria</taxon>
        <taxon>Acetobacterales</taxon>
        <taxon>Acetobacteraceae</taxon>
        <taxon>Acetobacter</taxon>
    </lineage>
</organism>
<feature type="region of interest" description="Disordered" evidence="1">
    <location>
        <begin position="1"/>
        <end position="26"/>
    </location>
</feature>
<keyword evidence="4" id="KW-1185">Reference proteome</keyword>
<dbReference type="EMBL" id="WOTB01000001">
    <property type="protein sequence ID" value="NHN83259.1"/>
    <property type="molecule type" value="Genomic_DNA"/>
</dbReference>
<name>A0ABX0JNP8_9PROT</name>
<dbReference type="Proteomes" id="UP000635278">
    <property type="component" value="Unassembled WGS sequence"/>
</dbReference>
<evidence type="ECO:0000313" key="3">
    <source>
        <dbReference type="EMBL" id="NHN83259.1"/>
    </source>
</evidence>
<evidence type="ECO:0000259" key="2">
    <source>
        <dbReference type="Pfam" id="PF13924"/>
    </source>
</evidence>
<comment type="caution">
    <text evidence="3">The sequence shown here is derived from an EMBL/GenBank/DDBJ whole genome shotgun (WGS) entry which is preliminary data.</text>
</comment>
<feature type="domain" description="Lipocalin-like" evidence="2">
    <location>
        <begin position="39"/>
        <end position="169"/>
    </location>
</feature>